<dbReference type="RefSeq" id="XP_064850048.1">
    <property type="nucleotide sequence ID" value="XM_064993976.1"/>
</dbReference>
<evidence type="ECO:0000256" key="2">
    <source>
        <dbReference type="ARBA" id="ARBA00023015"/>
    </source>
</evidence>
<reference evidence="8 9" key="1">
    <citation type="journal article" date="2023" name="Elife">
        <title>Identification of key yeast species and microbe-microbe interactions impacting larval growth of Drosophila in the wild.</title>
        <authorList>
            <person name="Mure A."/>
            <person name="Sugiura Y."/>
            <person name="Maeda R."/>
            <person name="Honda K."/>
            <person name="Sakurai N."/>
            <person name="Takahashi Y."/>
            <person name="Watada M."/>
            <person name="Katoh T."/>
            <person name="Gotoh A."/>
            <person name="Gotoh Y."/>
            <person name="Taniguchi I."/>
            <person name="Nakamura K."/>
            <person name="Hayashi T."/>
            <person name="Katayama T."/>
            <person name="Uemura T."/>
            <person name="Hattori Y."/>
        </authorList>
    </citation>
    <scope>NUCLEOTIDE SEQUENCE [LARGE SCALE GENOMIC DNA]</scope>
    <source>
        <strain evidence="8 9">SC-9</strain>
    </source>
</reference>
<feature type="region of interest" description="Disordered" evidence="6">
    <location>
        <begin position="408"/>
        <end position="444"/>
    </location>
</feature>
<keyword evidence="2" id="KW-0805">Transcription regulation</keyword>
<feature type="compositionally biased region" description="Low complexity" evidence="6">
    <location>
        <begin position="434"/>
        <end position="444"/>
    </location>
</feature>
<dbReference type="GeneID" id="90071027"/>
<feature type="compositionally biased region" description="Low complexity" evidence="6">
    <location>
        <begin position="461"/>
        <end position="484"/>
    </location>
</feature>
<dbReference type="GO" id="GO:1990526">
    <property type="term" value="C:Ste12p-Dig1p-Dig2p complex"/>
    <property type="evidence" value="ECO:0007669"/>
    <property type="project" value="TreeGrafter"/>
</dbReference>
<evidence type="ECO:0000256" key="3">
    <source>
        <dbReference type="ARBA" id="ARBA00023163"/>
    </source>
</evidence>
<sequence>MASENCSGFHLFSPPSSSTQLGIDSVFVFPQESTSLMNNPDKPNLGADSDYLLNQIYSRVNLLNVDHHSSLSTMASDSNSNNNNNNNNSRGSSPNAYQHEAPVLTPNSHMSLSPPSTAEAPSSSQQDNFYLLQNNQSILATSSAIDLPENDFTGFMNGGGNHSDCIRSEINHNDNNKFTIMPHDLTSSHSAMSSPLHFTTTSKLQHDSLMIDDNLSVISTISPNRNIDPPEDLALSDFDMSNDLYNNIKNDNDIGFKYDDINNINDKKEPEPKTNTNNPKKLQPKTEKPQRLDFRTSNGSLSSLGRTFTFSVNDNFITSGISYKQNKPTPLRIPTADKSKAKHNREGSLCTMMGKTSLQSPITPISASSKKKFPPLCVDIPHTTKDFKMNDHLSTPIFQTSVLDFSNDNKKKSHKVQKSGTAKSSIQKVHKKSQSLSSQSLTNLSHHDLVDHKKLSNASSTSIHSLANNSSSSINNNPHIMNSSTNTPIATPINNAIKKLPPSLNNLRNGGMYSSSFSPVNSSFTNLQIPNKFVAQKIEEPSGLSTKMSSNNNNNVDNSFVLSLLSTGEEPSDSESFNPTTGFDAGGKNYFFNNESVNSFVDGLRNEKINQDDKIKCENFGDFLDDKDLAKFSGDENDSDNWKPHGNPFDNAKSSNYQSPEAINDADKNFIDQKQPSEVSGIKNGTTINPSKLTSPVSSSFNNFLKFKASKSIDFNLDNDINKILPLATTTEDFMEFGSVLDAKANDMNGSDVLRDSDEDLASDGVDTPNYKALFNNVSYKMVKKKNSKTEVIGGEEESTFSESDINDSSRKIGAATKATLKEKLIRKKSNDGEFQHKSSISSMAAKLKSPILNKRNKSSSDDGSGENGNFPNQFPRPSIQVPPIQSPHFAEQPIYSEHQMIVQKTYSELVNAARNRAGSINSSVENLSTVNSLNGGASSVFSANTTGASSIYSTSNETFDEPKRTVVSDLNANKSLGNSPDSLTSMIIIASPHQHHIQQQEQQQQQQQQQQQHSPYTSTPLSVIDSRTPSPEERSEIEEPNSSSGGTQFVKQPNRRGRKPSLQYDPTKIFSCTLCPRKFKRQEHLKRHFRSLHTGEKPFGCNICGKKFSRSDNLGQHLKTHSS</sequence>
<feature type="compositionally biased region" description="Low complexity" evidence="6">
    <location>
        <begin position="76"/>
        <end position="95"/>
    </location>
</feature>
<evidence type="ECO:0000259" key="7">
    <source>
        <dbReference type="PROSITE" id="PS50157"/>
    </source>
</evidence>
<feature type="compositionally biased region" description="Low complexity" evidence="6">
    <location>
        <begin position="111"/>
        <end position="124"/>
    </location>
</feature>
<feature type="compositionally biased region" description="Low complexity" evidence="6">
    <location>
        <begin position="998"/>
        <end position="1014"/>
    </location>
</feature>
<evidence type="ECO:0000256" key="1">
    <source>
        <dbReference type="ARBA" id="ARBA00004123"/>
    </source>
</evidence>
<evidence type="ECO:0000256" key="6">
    <source>
        <dbReference type="SAM" id="MobiDB-lite"/>
    </source>
</evidence>
<evidence type="ECO:0000256" key="5">
    <source>
        <dbReference type="PROSITE-ProRule" id="PRU00042"/>
    </source>
</evidence>
<keyword evidence="4" id="KW-0539">Nucleus</keyword>
<dbReference type="SUPFAM" id="SSF57667">
    <property type="entry name" value="beta-beta-alpha zinc fingers"/>
    <property type="match status" value="1"/>
</dbReference>
<keyword evidence="5" id="KW-0863">Zinc-finger</keyword>
<feature type="domain" description="C2H2-type" evidence="7">
    <location>
        <begin position="1071"/>
        <end position="1099"/>
    </location>
</feature>
<feature type="compositionally biased region" description="Basic and acidic residues" evidence="6">
    <location>
        <begin position="284"/>
        <end position="294"/>
    </location>
</feature>
<feature type="compositionally biased region" description="Basic and acidic residues" evidence="6">
    <location>
        <begin position="261"/>
        <end position="272"/>
    </location>
</feature>
<gene>
    <name evidence="8" type="ORF">DASC09_003730</name>
</gene>
<dbReference type="GO" id="GO:0003700">
    <property type="term" value="F:DNA-binding transcription factor activity"/>
    <property type="evidence" value="ECO:0007669"/>
    <property type="project" value="TreeGrafter"/>
</dbReference>
<dbReference type="SMART" id="SM00355">
    <property type="entry name" value="ZnF_C2H2"/>
    <property type="match status" value="2"/>
</dbReference>
<keyword evidence="5" id="KW-0862">Zinc</keyword>
<feature type="compositionally biased region" description="Polar residues" evidence="6">
    <location>
        <begin position="1015"/>
        <end position="1029"/>
    </location>
</feature>
<feature type="region of interest" description="Disordered" evidence="6">
    <location>
        <begin position="830"/>
        <end position="886"/>
    </location>
</feature>
<dbReference type="PROSITE" id="PS00028">
    <property type="entry name" value="ZINC_FINGER_C2H2_1"/>
    <property type="match status" value="2"/>
</dbReference>
<dbReference type="InterPro" id="IPR052127">
    <property type="entry name" value="STE12_transcription_factor"/>
</dbReference>
<dbReference type="GO" id="GO:0005634">
    <property type="term" value="C:nucleus"/>
    <property type="evidence" value="ECO:0007669"/>
    <property type="project" value="UniProtKB-SubCell"/>
</dbReference>
<dbReference type="PROSITE" id="PS50157">
    <property type="entry name" value="ZINC_FINGER_C2H2_2"/>
    <property type="match status" value="2"/>
</dbReference>
<keyword evidence="5" id="KW-0479">Metal-binding</keyword>
<dbReference type="Proteomes" id="UP001360560">
    <property type="component" value="Unassembled WGS sequence"/>
</dbReference>
<dbReference type="PANTHER" id="PTHR47427">
    <property type="entry name" value="PROTEIN STE12"/>
    <property type="match status" value="1"/>
</dbReference>
<dbReference type="GO" id="GO:0008270">
    <property type="term" value="F:zinc ion binding"/>
    <property type="evidence" value="ECO:0007669"/>
    <property type="project" value="UniProtKB-KW"/>
</dbReference>
<dbReference type="AlphaFoldDB" id="A0AAV5QDZ4"/>
<protein>
    <submittedName>
        <fullName evidence="8">Com2 protein</fullName>
    </submittedName>
</protein>
<feature type="region of interest" description="Disordered" evidence="6">
    <location>
        <begin position="994"/>
        <end position="1064"/>
    </location>
</feature>
<dbReference type="Pfam" id="PF00096">
    <property type="entry name" value="zf-C2H2"/>
    <property type="match status" value="2"/>
</dbReference>
<name>A0AAV5QDZ4_9ASCO</name>
<accession>A0AAV5QDZ4</accession>
<feature type="region of interest" description="Disordered" evidence="6">
    <location>
        <begin position="72"/>
        <end position="124"/>
    </location>
</feature>
<dbReference type="InterPro" id="IPR013087">
    <property type="entry name" value="Znf_C2H2_type"/>
</dbReference>
<feature type="domain" description="C2H2-type" evidence="7">
    <location>
        <begin position="1100"/>
        <end position="1124"/>
    </location>
</feature>
<dbReference type="Gene3D" id="3.30.160.60">
    <property type="entry name" value="Classic Zinc Finger"/>
    <property type="match status" value="2"/>
</dbReference>
<keyword evidence="9" id="KW-1185">Reference proteome</keyword>
<dbReference type="EMBL" id="BTFZ01000001">
    <property type="protein sequence ID" value="GMM33048.1"/>
    <property type="molecule type" value="Genomic_DNA"/>
</dbReference>
<organism evidence="8 9">
    <name type="scientific">Saccharomycopsis crataegensis</name>
    <dbReference type="NCBI Taxonomy" id="43959"/>
    <lineage>
        <taxon>Eukaryota</taxon>
        <taxon>Fungi</taxon>
        <taxon>Dikarya</taxon>
        <taxon>Ascomycota</taxon>
        <taxon>Saccharomycotina</taxon>
        <taxon>Saccharomycetes</taxon>
        <taxon>Saccharomycopsidaceae</taxon>
        <taxon>Saccharomycopsis</taxon>
    </lineage>
</organism>
<comment type="caution">
    <text evidence="8">The sequence shown here is derived from an EMBL/GenBank/DDBJ whole genome shotgun (WGS) entry which is preliminary data.</text>
</comment>
<keyword evidence="3" id="KW-0804">Transcription</keyword>
<dbReference type="InterPro" id="IPR036236">
    <property type="entry name" value="Znf_C2H2_sf"/>
</dbReference>
<proteinExistence type="predicted"/>
<dbReference type="PANTHER" id="PTHR47427:SF1">
    <property type="entry name" value="PROTEIN STE12"/>
    <property type="match status" value="1"/>
</dbReference>
<comment type="subcellular location">
    <subcellularLocation>
        <location evidence="1">Nucleus</location>
    </subcellularLocation>
</comment>
<evidence type="ECO:0000313" key="8">
    <source>
        <dbReference type="EMBL" id="GMM33048.1"/>
    </source>
</evidence>
<evidence type="ECO:0000313" key="9">
    <source>
        <dbReference type="Proteomes" id="UP001360560"/>
    </source>
</evidence>
<feature type="region of interest" description="Disordered" evidence="6">
    <location>
        <begin position="461"/>
        <end position="487"/>
    </location>
</feature>
<feature type="region of interest" description="Disordered" evidence="6">
    <location>
        <begin position="261"/>
        <end position="299"/>
    </location>
</feature>
<dbReference type="FunFam" id="3.30.160.60:FF:000736">
    <property type="entry name" value="Zinc finger protein 423"/>
    <property type="match status" value="1"/>
</dbReference>
<evidence type="ECO:0000256" key="4">
    <source>
        <dbReference type="ARBA" id="ARBA00023242"/>
    </source>
</evidence>
<feature type="region of interest" description="Disordered" evidence="6">
    <location>
        <begin position="635"/>
        <end position="655"/>
    </location>
</feature>
<dbReference type="GO" id="GO:1990527">
    <property type="term" value="C:Tec1p-Ste12p-Dig1p complex"/>
    <property type="evidence" value="ECO:0007669"/>
    <property type="project" value="TreeGrafter"/>
</dbReference>